<keyword evidence="3" id="KW-1185">Reference proteome</keyword>
<accession>A0AAW0G7K1</accession>
<reference evidence="2 3" key="1">
    <citation type="submission" date="2022-09" db="EMBL/GenBank/DDBJ databases">
        <authorList>
            <person name="Palmer J.M."/>
        </authorList>
    </citation>
    <scope>NUCLEOTIDE SEQUENCE [LARGE SCALE GENOMIC DNA]</scope>
    <source>
        <strain evidence="2 3">DSM 7382</strain>
    </source>
</reference>
<feature type="compositionally biased region" description="Low complexity" evidence="1">
    <location>
        <begin position="10"/>
        <end position="24"/>
    </location>
</feature>
<gene>
    <name evidence="2" type="ORF">QCA50_010479</name>
</gene>
<evidence type="ECO:0000313" key="2">
    <source>
        <dbReference type="EMBL" id="KAK7686259.1"/>
    </source>
</evidence>
<sequence>MAVTTARLQSPSHTSISSTGSSSIRKPASKDRSRARRDYADNWPFPREMRRMHSRDVPFPTTYPQRRRTIRRKQGCLHLRDRYKTSAMEVLSWGPGLGSRSEI</sequence>
<evidence type="ECO:0000256" key="1">
    <source>
        <dbReference type="SAM" id="MobiDB-lite"/>
    </source>
</evidence>
<evidence type="ECO:0000313" key="3">
    <source>
        <dbReference type="Proteomes" id="UP001385951"/>
    </source>
</evidence>
<evidence type="ECO:0008006" key="4">
    <source>
        <dbReference type="Google" id="ProtNLM"/>
    </source>
</evidence>
<dbReference type="Proteomes" id="UP001385951">
    <property type="component" value="Unassembled WGS sequence"/>
</dbReference>
<name>A0AAW0G7K1_9APHY</name>
<protein>
    <recommendedName>
        <fullName evidence="4">Ribosomal protein S14</fullName>
    </recommendedName>
</protein>
<dbReference type="AlphaFoldDB" id="A0AAW0G7K1"/>
<proteinExistence type="predicted"/>
<organism evidence="2 3">
    <name type="scientific">Cerrena zonata</name>
    <dbReference type="NCBI Taxonomy" id="2478898"/>
    <lineage>
        <taxon>Eukaryota</taxon>
        <taxon>Fungi</taxon>
        <taxon>Dikarya</taxon>
        <taxon>Basidiomycota</taxon>
        <taxon>Agaricomycotina</taxon>
        <taxon>Agaricomycetes</taxon>
        <taxon>Polyporales</taxon>
        <taxon>Cerrenaceae</taxon>
        <taxon>Cerrena</taxon>
    </lineage>
</organism>
<feature type="region of interest" description="Disordered" evidence="1">
    <location>
        <begin position="1"/>
        <end position="42"/>
    </location>
</feature>
<dbReference type="EMBL" id="JASBNA010000017">
    <property type="protein sequence ID" value="KAK7686259.1"/>
    <property type="molecule type" value="Genomic_DNA"/>
</dbReference>
<feature type="compositionally biased region" description="Basic and acidic residues" evidence="1">
    <location>
        <begin position="28"/>
        <end position="40"/>
    </location>
</feature>
<comment type="caution">
    <text evidence="2">The sequence shown here is derived from an EMBL/GenBank/DDBJ whole genome shotgun (WGS) entry which is preliminary data.</text>
</comment>